<keyword evidence="2" id="KW-1003">Cell membrane</keyword>
<evidence type="ECO:0000256" key="3">
    <source>
        <dbReference type="ARBA" id="ARBA00022481"/>
    </source>
</evidence>
<evidence type="ECO:0000256" key="4">
    <source>
        <dbReference type="ARBA" id="ARBA00022519"/>
    </source>
</evidence>
<keyword evidence="3" id="KW-0488">Methylation</keyword>
<reference evidence="10" key="1">
    <citation type="submission" date="2013-08" db="EMBL/GenBank/DDBJ databases">
        <authorList>
            <person name="Mendez C."/>
            <person name="Richter M."/>
            <person name="Ferrer M."/>
            <person name="Sanchez J."/>
        </authorList>
    </citation>
    <scope>NUCLEOTIDE SEQUENCE</scope>
</reference>
<keyword evidence="5 8" id="KW-0812">Transmembrane</keyword>
<dbReference type="Gene3D" id="3.55.40.10">
    <property type="entry name" value="minor pseudopilin epsh domain"/>
    <property type="match status" value="1"/>
</dbReference>
<dbReference type="Pfam" id="PF12019">
    <property type="entry name" value="GspH"/>
    <property type="match status" value="1"/>
</dbReference>
<evidence type="ECO:0000313" key="10">
    <source>
        <dbReference type="EMBL" id="EQD55150.1"/>
    </source>
</evidence>
<sequence>MSLNGNRAKGLGRGRSSPPFLSSGVTLTELVLIMILVAILSLFILPRLFDLTDFGAHGYFDSLDAALGYARKEAITSECPVQVSLASGGYALAQASQCTNGSYSIPVVNAATGHPYATTLPSGVAQSTNPATSSIVFDATGSTPATETVTVSGGGFSGMLTVYAGTGFVSHSP</sequence>
<accession>T1BMF0</accession>
<protein>
    <submittedName>
        <fullName evidence="10">Secretion pathway protein H</fullName>
    </submittedName>
</protein>
<name>T1BMF0_9ZZZZ</name>
<evidence type="ECO:0000256" key="1">
    <source>
        <dbReference type="ARBA" id="ARBA00004377"/>
    </source>
</evidence>
<keyword evidence="7 8" id="KW-0472">Membrane</keyword>
<evidence type="ECO:0000256" key="8">
    <source>
        <dbReference type="SAM" id="Phobius"/>
    </source>
</evidence>
<evidence type="ECO:0000256" key="6">
    <source>
        <dbReference type="ARBA" id="ARBA00022989"/>
    </source>
</evidence>
<reference evidence="10" key="2">
    <citation type="journal article" date="2014" name="ISME J.">
        <title>Microbial stratification in low pH oxic and suboxic macroscopic growths along an acid mine drainage.</title>
        <authorList>
            <person name="Mendez-Garcia C."/>
            <person name="Mesa V."/>
            <person name="Sprenger R.R."/>
            <person name="Richter M."/>
            <person name="Diez M.S."/>
            <person name="Solano J."/>
            <person name="Bargiela R."/>
            <person name="Golyshina O.V."/>
            <person name="Manteca A."/>
            <person name="Ramos J.L."/>
            <person name="Gallego J.R."/>
            <person name="Llorente I."/>
            <person name="Martins Dos Santos V.A."/>
            <person name="Jensen O.N."/>
            <person name="Pelaez A.I."/>
            <person name="Sanchez J."/>
            <person name="Ferrer M."/>
        </authorList>
    </citation>
    <scope>NUCLEOTIDE SEQUENCE</scope>
</reference>
<comment type="caution">
    <text evidence="10">The sequence shown here is derived from an EMBL/GenBank/DDBJ whole genome shotgun (WGS) entry which is preliminary data.</text>
</comment>
<organism evidence="10">
    <name type="scientific">mine drainage metagenome</name>
    <dbReference type="NCBI Taxonomy" id="410659"/>
    <lineage>
        <taxon>unclassified sequences</taxon>
        <taxon>metagenomes</taxon>
        <taxon>ecological metagenomes</taxon>
    </lineage>
</organism>
<dbReference type="GO" id="GO:0005886">
    <property type="term" value="C:plasma membrane"/>
    <property type="evidence" value="ECO:0007669"/>
    <property type="project" value="UniProtKB-SubCell"/>
</dbReference>
<evidence type="ECO:0000256" key="7">
    <source>
        <dbReference type="ARBA" id="ARBA00023136"/>
    </source>
</evidence>
<dbReference type="GO" id="GO:0015627">
    <property type="term" value="C:type II protein secretion system complex"/>
    <property type="evidence" value="ECO:0007669"/>
    <property type="project" value="InterPro"/>
</dbReference>
<dbReference type="SUPFAM" id="SSF54523">
    <property type="entry name" value="Pili subunits"/>
    <property type="match status" value="1"/>
</dbReference>
<evidence type="ECO:0000256" key="5">
    <source>
        <dbReference type="ARBA" id="ARBA00022692"/>
    </source>
</evidence>
<feature type="transmembrane region" description="Helical" evidence="8">
    <location>
        <begin position="20"/>
        <end position="45"/>
    </location>
</feature>
<dbReference type="GO" id="GO:0015628">
    <property type="term" value="P:protein secretion by the type II secretion system"/>
    <property type="evidence" value="ECO:0007669"/>
    <property type="project" value="InterPro"/>
</dbReference>
<evidence type="ECO:0000259" key="9">
    <source>
        <dbReference type="Pfam" id="PF12019"/>
    </source>
</evidence>
<keyword evidence="6 8" id="KW-1133">Transmembrane helix</keyword>
<feature type="domain" description="General secretion pathway GspH" evidence="9">
    <location>
        <begin position="62"/>
        <end position="158"/>
    </location>
</feature>
<comment type="subcellular location">
    <subcellularLocation>
        <location evidence="1">Cell inner membrane</location>
        <topology evidence="1">Single-pass membrane protein</topology>
    </subcellularLocation>
</comment>
<dbReference type="AlphaFoldDB" id="T1BMF0"/>
<dbReference type="InterPro" id="IPR022346">
    <property type="entry name" value="T2SS_GspH"/>
</dbReference>
<gene>
    <name evidence="10" type="ORF">B1B_09366</name>
</gene>
<keyword evidence="4" id="KW-0997">Cell inner membrane</keyword>
<evidence type="ECO:0000256" key="2">
    <source>
        <dbReference type="ARBA" id="ARBA00022475"/>
    </source>
</evidence>
<dbReference type="InterPro" id="IPR045584">
    <property type="entry name" value="Pilin-like"/>
</dbReference>
<proteinExistence type="predicted"/>
<dbReference type="EMBL" id="AUZY01006185">
    <property type="protein sequence ID" value="EQD55150.1"/>
    <property type="molecule type" value="Genomic_DNA"/>
</dbReference>